<reference evidence="1 2" key="1">
    <citation type="submission" date="2024-11" db="EMBL/GenBank/DDBJ databases">
        <title>Adaptive evolution of stress response genes in parasites aligns with host niche diversity.</title>
        <authorList>
            <person name="Hahn C."/>
            <person name="Resl P."/>
        </authorList>
    </citation>
    <scope>NUCLEOTIDE SEQUENCE [LARGE SCALE GENOMIC DNA]</scope>
    <source>
        <strain evidence="1">EGGRZ-B1_66</strain>
        <tissue evidence="1">Body</tissue>
    </source>
</reference>
<accession>A0ABD2QDD0</accession>
<evidence type="ECO:0000313" key="2">
    <source>
        <dbReference type="Proteomes" id="UP001626550"/>
    </source>
</evidence>
<dbReference type="EMBL" id="JBJKFK010000366">
    <property type="protein sequence ID" value="KAL3317558.1"/>
    <property type="molecule type" value="Genomic_DNA"/>
</dbReference>
<sequence>MLPCPGEEDSPLTCDRVNAMRVNESRGYELTDFGTCVYVNTKQKRPVGCESKTEIKAGVCRANDLTFFVEKTTSKLNGCECVQNTSIETCNCFCPKIDDKQECDPRTGTIKISMIEKSELKNDCECVKSYIHREKALQCKETPRLIEGACVNGSMEVISVKEIADKSSCSCHQKTIDRALIPCGISSNATCHDNNTLTQIKYTFGMDSLGLIKVNWVSSRKLVECHEEEAVKKCEPNATMGHLIKTSYSVKNCTCVPEIKKTATNCQCPKEKTAVKTGICNKVDCTRTDTFEESEYDEIKKTCVTVQKSKLSKCCCLDEPEKKRCNLAGQFVVHKTQHELKNNTCHATVIESTTSVNCSTDVIIEDDCNNSTGISQIHEYRMQVR</sequence>
<proteinExistence type="predicted"/>
<protein>
    <submittedName>
        <fullName evidence="1">Uncharacterized protein</fullName>
    </submittedName>
</protein>
<name>A0ABD2QDD0_9PLAT</name>
<keyword evidence="2" id="KW-1185">Reference proteome</keyword>
<evidence type="ECO:0000313" key="1">
    <source>
        <dbReference type="EMBL" id="KAL3317558.1"/>
    </source>
</evidence>
<organism evidence="1 2">
    <name type="scientific">Cichlidogyrus casuarinus</name>
    <dbReference type="NCBI Taxonomy" id="1844966"/>
    <lineage>
        <taxon>Eukaryota</taxon>
        <taxon>Metazoa</taxon>
        <taxon>Spiralia</taxon>
        <taxon>Lophotrochozoa</taxon>
        <taxon>Platyhelminthes</taxon>
        <taxon>Monogenea</taxon>
        <taxon>Monopisthocotylea</taxon>
        <taxon>Dactylogyridea</taxon>
        <taxon>Ancyrocephalidae</taxon>
        <taxon>Cichlidogyrus</taxon>
    </lineage>
</organism>
<gene>
    <name evidence="1" type="ORF">Ciccas_003788</name>
</gene>
<dbReference type="AlphaFoldDB" id="A0ABD2QDD0"/>
<comment type="caution">
    <text evidence="1">The sequence shown here is derived from an EMBL/GenBank/DDBJ whole genome shotgun (WGS) entry which is preliminary data.</text>
</comment>
<dbReference type="Proteomes" id="UP001626550">
    <property type="component" value="Unassembled WGS sequence"/>
</dbReference>